<dbReference type="Proteomes" id="UP001057402">
    <property type="component" value="Chromosome 4"/>
</dbReference>
<accession>A0ACB9R2Z7</accession>
<keyword evidence="2" id="KW-1185">Reference proteome</keyword>
<evidence type="ECO:0000313" key="1">
    <source>
        <dbReference type="EMBL" id="KAI4372878.1"/>
    </source>
</evidence>
<reference evidence="2" key="1">
    <citation type="journal article" date="2023" name="Front. Plant Sci.">
        <title>Chromosomal-level genome assembly of Melastoma candidum provides insights into trichome evolution.</title>
        <authorList>
            <person name="Zhong Y."/>
            <person name="Wu W."/>
            <person name="Sun C."/>
            <person name="Zou P."/>
            <person name="Liu Y."/>
            <person name="Dai S."/>
            <person name="Zhou R."/>
        </authorList>
    </citation>
    <scope>NUCLEOTIDE SEQUENCE [LARGE SCALE GENOMIC DNA]</scope>
</reference>
<dbReference type="EMBL" id="CM042883">
    <property type="protein sequence ID" value="KAI4372878.1"/>
    <property type="molecule type" value="Genomic_DNA"/>
</dbReference>
<evidence type="ECO:0000313" key="2">
    <source>
        <dbReference type="Proteomes" id="UP001057402"/>
    </source>
</evidence>
<proteinExistence type="predicted"/>
<protein>
    <submittedName>
        <fullName evidence="1">Uncharacterized protein</fullName>
    </submittedName>
</protein>
<gene>
    <name evidence="1" type="ORF">MLD38_011061</name>
</gene>
<organism evidence="1 2">
    <name type="scientific">Melastoma candidum</name>
    <dbReference type="NCBI Taxonomy" id="119954"/>
    <lineage>
        <taxon>Eukaryota</taxon>
        <taxon>Viridiplantae</taxon>
        <taxon>Streptophyta</taxon>
        <taxon>Embryophyta</taxon>
        <taxon>Tracheophyta</taxon>
        <taxon>Spermatophyta</taxon>
        <taxon>Magnoliopsida</taxon>
        <taxon>eudicotyledons</taxon>
        <taxon>Gunneridae</taxon>
        <taxon>Pentapetalae</taxon>
        <taxon>rosids</taxon>
        <taxon>malvids</taxon>
        <taxon>Myrtales</taxon>
        <taxon>Melastomataceae</taxon>
        <taxon>Melastomatoideae</taxon>
        <taxon>Melastomateae</taxon>
        <taxon>Melastoma</taxon>
    </lineage>
</organism>
<comment type="caution">
    <text evidence="1">The sequence shown here is derived from an EMBL/GenBank/DDBJ whole genome shotgun (WGS) entry which is preliminary data.</text>
</comment>
<name>A0ACB9R2Z7_9MYRT</name>
<sequence>MQKTRTFEGEAVGTGEDRGPAEHDRQKRWQARSTTNADEEHGPPNDNLSASTVITIGNSAKPTASLVFGGVGKLTLFKFARTRESARARTREQSF</sequence>